<sequence length="377" mass="41261">MKNGHPRLMSVIKTLGLATDDTRNLVVECQGSSIGLYATQWFNQFYLSASGRASALKAHMNISESKRKKLPYPPGVKVLFPTLATVKSTAQNGAGSLFCTRKKWNGNTFPRAAFHDSQSTAGRERGHADHDWLKTFHTFSFASYQDDAHSQFGALRVINEDRVAPRTGFGTHSHREFEIFSYVVAGQLEHKDSMGDVEILKRGDLQLTSAGTGISHSEKAHGSKQAHFLQIWSLPSVSRLQPKYFTRHFTDADKRDVWARIVAPVDAEGVLKDSREGEGPAPVQSPLTLYATLLSDGKSLKQTITGSKGYIHVVQTSGYNTNVAAGATIRVIGAPGVEVELKEGDGAYLHLNFDEGGDLTVENVGDKTAEVLLFDLE</sequence>
<evidence type="ECO:0000313" key="5">
    <source>
        <dbReference type="Proteomes" id="UP001221757"/>
    </source>
</evidence>
<dbReference type="PANTHER" id="PTHR43212:SF3">
    <property type="entry name" value="QUERCETIN 2,3-DIOXYGENASE"/>
    <property type="match status" value="1"/>
</dbReference>
<dbReference type="InterPro" id="IPR011051">
    <property type="entry name" value="RmlC_Cupin_sf"/>
</dbReference>
<dbReference type="PANTHER" id="PTHR43212">
    <property type="entry name" value="QUERCETIN 2,3-DIOXYGENASE"/>
    <property type="match status" value="1"/>
</dbReference>
<comment type="caution">
    <text evidence="4">The sequence shown here is derived from an EMBL/GenBank/DDBJ whole genome shotgun (WGS) entry which is preliminary data.</text>
</comment>
<dbReference type="AlphaFoldDB" id="A0AAD7DI14"/>
<dbReference type="InterPro" id="IPR014710">
    <property type="entry name" value="RmlC-like_jellyroll"/>
</dbReference>
<organism evidence="4 5">
    <name type="scientific">Mycena rosella</name>
    <name type="common">Pink bonnet</name>
    <name type="synonym">Agaricus rosellus</name>
    <dbReference type="NCBI Taxonomy" id="1033263"/>
    <lineage>
        <taxon>Eukaryota</taxon>
        <taxon>Fungi</taxon>
        <taxon>Dikarya</taxon>
        <taxon>Basidiomycota</taxon>
        <taxon>Agaricomycotina</taxon>
        <taxon>Agaricomycetes</taxon>
        <taxon>Agaricomycetidae</taxon>
        <taxon>Agaricales</taxon>
        <taxon>Marasmiineae</taxon>
        <taxon>Mycenaceae</taxon>
        <taxon>Mycena</taxon>
    </lineage>
</organism>
<comment type="similarity">
    <text evidence="1 2">Belongs to the pirin family.</text>
</comment>
<dbReference type="InterPro" id="IPR012093">
    <property type="entry name" value="Pirin"/>
</dbReference>
<evidence type="ECO:0000259" key="3">
    <source>
        <dbReference type="Pfam" id="PF02678"/>
    </source>
</evidence>
<dbReference type="Pfam" id="PF02678">
    <property type="entry name" value="Pirin"/>
    <property type="match status" value="1"/>
</dbReference>
<feature type="domain" description="Pirin N-terminal" evidence="3">
    <location>
        <begin position="124"/>
        <end position="232"/>
    </location>
</feature>
<dbReference type="Proteomes" id="UP001221757">
    <property type="component" value="Unassembled WGS sequence"/>
</dbReference>
<gene>
    <name evidence="4" type="ORF">B0H17DRAFT_1330913</name>
</gene>
<dbReference type="SUPFAM" id="SSF56024">
    <property type="entry name" value="Phospholipase D/nuclease"/>
    <property type="match status" value="1"/>
</dbReference>
<dbReference type="SUPFAM" id="SSF51182">
    <property type="entry name" value="RmlC-like cupins"/>
    <property type="match status" value="1"/>
</dbReference>
<evidence type="ECO:0000256" key="1">
    <source>
        <dbReference type="ARBA" id="ARBA00008416"/>
    </source>
</evidence>
<dbReference type="GO" id="GO:0006281">
    <property type="term" value="P:DNA repair"/>
    <property type="evidence" value="ECO:0007669"/>
    <property type="project" value="InterPro"/>
</dbReference>
<protein>
    <submittedName>
        <fullName evidence="4">RmlC-like cupin domain-containing protein</fullName>
    </submittedName>
</protein>
<dbReference type="GO" id="GO:0008081">
    <property type="term" value="F:phosphoric diester hydrolase activity"/>
    <property type="evidence" value="ECO:0007669"/>
    <property type="project" value="InterPro"/>
</dbReference>
<accession>A0AAD7DI14</accession>
<dbReference type="Pfam" id="PF06087">
    <property type="entry name" value="Tyr-DNA_phospho"/>
    <property type="match status" value="1"/>
</dbReference>
<proteinExistence type="inferred from homology"/>
<dbReference type="EMBL" id="JARKIE010000055">
    <property type="protein sequence ID" value="KAJ7691903.1"/>
    <property type="molecule type" value="Genomic_DNA"/>
</dbReference>
<evidence type="ECO:0000256" key="2">
    <source>
        <dbReference type="RuleBase" id="RU003457"/>
    </source>
</evidence>
<dbReference type="CDD" id="cd02910">
    <property type="entry name" value="cupin_Yhhw_N"/>
    <property type="match status" value="1"/>
</dbReference>
<keyword evidence="5" id="KW-1185">Reference proteome</keyword>
<dbReference type="Gene3D" id="2.60.120.10">
    <property type="entry name" value="Jelly Rolls"/>
    <property type="match status" value="2"/>
</dbReference>
<evidence type="ECO:0000313" key="4">
    <source>
        <dbReference type="EMBL" id="KAJ7691903.1"/>
    </source>
</evidence>
<dbReference type="InterPro" id="IPR010347">
    <property type="entry name" value="Tdp1"/>
</dbReference>
<dbReference type="GO" id="GO:0005634">
    <property type="term" value="C:nucleus"/>
    <property type="evidence" value="ECO:0007669"/>
    <property type="project" value="InterPro"/>
</dbReference>
<name>A0AAD7DI14_MYCRO</name>
<dbReference type="InterPro" id="IPR003829">
    <property type="entry name" value="Pirin_N_dom"/>
</dbReference>
<reference evidence="4" key="1">
    <citation type="submission" date="2023-03" db="EMBL/GenBank/DDBJ databases">
        <title>Massive genome expansion in bonnet fungi (Mycena s.s.) driven by repeated elements and novel gene families across ecological guilds.</title>
        <authorList>
            <consortium name="Lawrence Berkeley National Laboratory"/>
            <person name="Harder C.B."/>
            <person name="Miyauchi S."/>
            <person name="Viragh M."/>
            <person name="Kuo A."/>
            <person name="Thoen E."/>
            <person name="Andreopoulos B."/>
            <person name="Lu D."/>
            <person name="Skrede I."/>
            <person name="Drula E."/>
            <person name="Henrissat B."/>
            <person name="Morin E."/>
            <person name="Kohler A."/>
            <person name="Barry K."/>
            <person name="LaButti K."/>
            <person name="Morin E."/>
            <person name="Salamov A."/>
            <person name="Lipzen A."/>
            <person name="Mereny Z."/>
            <person name="Hegedus B."/>
            <person name="Baldrian P."/>
            <person name="Stursova M."/>
            <person name="Weitz H."/>
            <person name="Taylor A."/>
            <person name="Grigoriev I.V."/>
            <person name="Nagy L.G."/>
            <person name="Martin F."/>
            <person name="Kauserud H."/>
        </authorList>
    </citation>
    <scope>NUCLEOTIDE SEQUENCE</scope>
    <source>
        <strain evidence="4">CBHHK067</strain>
    </source>
</reference>